<evidence type="ECO:0000313" key="9">
    <source>
        <dbReference type="Proteomes" id="UP000751190"/>
    </source>
</evidence>
<evidence type="ECO:0000256" key="1">
    <source>
        <dbReference type="ARBA" id="ARBA00022448"/>
    </source>
</evidence>
<dbReference type="OrthoDB" id="6379857at2759"/>
<gene>
    <name evidence="8" type="ORF">KFE25_004730</name>
</gene>
<dbReference type="GO" id="GO:0009507">
    <property type="term" value="C:chloroplast"/>
    <property type="evidence" value="ECO:0007669"/>
    <property type="project" value="TreeGrafter"/>
</dbReference>
<dbReference type="Pfam" id="PF00301">
    <property type="entry name" value="Rubredoxin"/>
    <property type="match status" value="1"/>
</dbReference>
<dbReference type="PANTHER" id="PTHR47627">
    <property type="entry name" value="RUBREDOXIN"/>
    <property type="match status" value="1"/>
</dbReference>
<evidence type="ECO:0000313" key="8">
    <source>
        <dbReference type="EMBL" id="KAG8462754.1"/>
    </source>
</evidence>
<keyword evidence="1" id="KW-0813">Transport</keyword>
<keyword evidence="5" id="KW-0472">Membrane</keyword>
<dbReference type="CDD" id="cd00730">
    <property type="entry name" value="rubredoxin"/>
    <property type="match status" value="1"/>
</dbReference>
<reference evidence="8" key="1">
    <citation type="submission" date="2021-05" db="EMBL/GenBank/DDBJ databases">
        <title>The genome of the haptophyte Pavlova lutheri (Diacronema luteri, Pavlovales) - a model for lipid biosynthesis in eukaryotic algae.</title>
        <authorList>
            <person name="Hulatt C.J."/>
            <person name="Posewitz M.C."/>
        </authorList>
    </citation>
    <scope>NUCLEOTIDE SEQUENCE</scope>
    <source>
        <strain evidence="8">NIVA-4/92</strain>
    </source>
</reference>
<dbReference type="GO" id="GO:0043448">
    <property type="term" value="P:alkane catabolic process"/>
    <property type="evidence" value="ECO:0007669"/>
    <property type="project" value="TreeGrafter"/>
</dbReference>
<keyword evidence="5" id="KW-1133">Transmembrane helix</keyword>
<organism evidence="8 9">
    <name type="scientific">Diacronema lutheri</name>
    <name type="common">Unicellular marine alga</name>
    <name type="synonym">Monochrysis lutheri</name>
    <dbReference type="NCBI Taxonomy" id="2081491"/>
    <lineage>
        <taxon>Eukaryota</taxon>
        <taxon>Haptista</taxon>
        <taxon>Haptophyta</taxon>
        <taxon>Pavlovophyceae</taxon>
        <taxon>Pavlovales</taxon>
        <taxon>Pavlovaceae</taxon>
        <taxon>Diacronema</taxon>
    </lineage>
</organism>
<accession>A0A8J5XLB6</accession>
<sequence length="174" mass="18701">MLACALLVAVGASGVQLGASRVGAARAAVASRRFAPRVLRAEPETAASADVADDGLTDKQREIQRLRDAEVFMVKDTGRYECRTCSYVYDPEKGDGFLAKPGTPFSDLSQSWTCPQCQSPKPYFESQMLTIAGFAENQDYGFGGNSMTEGQKSNLIFGGLFAGFVLLMSGYLLT</sequence>
<evidence type="ECO:0000256" key="2">
    <source>
        <dbReference type="ARBA" id="ARBA00022723"/>
    </source>
</evidence>
<proteinExistence type="predicted"/>
<dbReference type="GO" id="GO:0009055">
    <property type="term" value="F:electron transfer activity"/>
    <property type="evidence" value="ECO:0007669"/>
    <property type="project" value="TreeGrafter"/>
</dbReference>
<keyword evidence="6" id="KW-0732">Signal</keyword>
<keyword evidence="3" id="KW-0249">Electron transport</keyword>
<name>A0A8J5XLB6_DIALT</name>
<keyword evidence="5" id="KW-0812">Transmembrane</keyword>
<dbReference type="PROSITE" id="PS50903">
    <property type="entry name" value="RUBREDOXIN_LIKE"/>
    <property type="match status" value="1"/>
</dbReference>
<protein>
    <recommendedName>
        <fullName evidence="7">Rubredoxin-like domain-containing protein</fullName>
    </recommendedName>
</protein>
<evidence type="ECO:0000259" key="7">
    <source>
        <dbReference type="PROSITE" id="PS50903"/>
    </source>
</evidence>
<dbReference type="OMA" id="VCRAGKN"/>
<dbReference type="GO" id="GO:0005506">
    <property type="term" value="F:iron ion binding"/>
    <property type="evidence" value="ECO:0007669"/>
    <property type="project" value="InterPro"/>
</dbReference>
<keyword evidence="2" id="KW-0479">Metal-binding</keyword>
<feature type="transmembrane region" description="Helical" evidence="5">
    <location>
        <begin position="155"/>
        <end position="173"/>
    </location>
</feature>
<keyword evidence="4" id="KW-0408">Iron</keyword>
<feature type="domain" description="Rubredoxin-like" evidence="7">
    <location>
        <begin position="77"/>
        <end position="127"/>
    </location>
</feature>
<dbReference type="PRINTS" id="PR00163">
    <property type="entry name" value="RUBREDOXIN"/>
</dbReference>
<dbReference type="InterPro" id="IPR024935">
    <property type="entry name" value="Rubredoxin_dom"/>
</dbReference>
<evidence type="ECO:0000256" key="3">
    <source>
        <dbReference type="ARBA" id="ARBA00022982"/>
    </source>
</evidence>
<dbReference type="PANTHER" id="PTHR47627:SF1">
    <property type="entry name" value="RUBREDOXIN-1-RELATED"/>
    <property type="match status" value="1"/>
</dbReference>
<keyword evidence="9" id="KW-1185">Reference proteome</keyword>
<comment type="caution">
    <text evidence="8">The sequence shown here is derived from an EMBL/GenBank/DDBJ whole genome shotgun (WGS) entry which is preliminary data.</text>
</comment>
<dbReference type="AlphaFoldDB" id="A0A8J5XLB6"/>
<feature type="signal peptide" evidence="6">
    <location>
        <begin position="1"/>
        <end position="20"/>
    </location>
</feature>
<dbReference type="InterPro" id="IPR050526">
    <property type="entry name" value="Rubredoxin_ET"/>
</dbReference>
<dbReference type="EMBL" id="JAGTXO010000019">
    <property type="protein sequence ID" value="KAG8462754.1"/>
    <property type="molecule type" value="Genomic_DNA"/>
</dbReference>
<evidence type="ECO:0000256" key="4">
    <source>
        <dbReference type="ARBA" id="ARBA00023004"/>
    </source>
</evidence>
<evidence type="ECO:0000256" key="5">
    <source>
        <dbReference type="SAM" id="Phobius"/>
    </source>
</evidence>
<feature type="chain" id="PRO_5035216384" description="Rubredoxin-like domain-containing protein" evidence="6">
    <location>
        <begin position="21"/>
        <end position="174"/>
    </location>
</feature>
<dbReference type="Gene3D" id="2.20.28.10">
    <property type="match status" value="1"/>
</dbReference>
<dbReference type="InterPro" id="IPR024934">
    <property type="entry name" value="Rubredoxin-like_dom"/>
</dbReference>
<evidence type="ECO:0000256" key="6">
    <source>
        <dbReference type="SAM" id="SignalP"/>
    </source>
</evidence>
<dbReference type="Proteomes" id="UP000751190">
    <property type="component" value="Unassembled WGS sequence"/>
</dbReference>
<dbReference type="SUPFAM" id="SSF57802">
    <property type="entry name" value="Rubredoxin-like"/>
    <property type="match status" value="1"/>
</dbReference>